<reference evidence="7 8" key="1">
    <citation type="submission" date="2019-09" db="EMBL/GenBank/DDBJ databases">
        <title>Isolation of a novel species in the genus Cupriavidus from patients with sepsis using whole genome sequencing.</title>
        <authorList>
            <person name="Kweon O.J."/>
            <person name="Lee M.-K."/>
        </authorList>
    </citation>
    <scope>NUCLEOTIDE SEQUENCE [LARGE SCALE GENOMIC DNA]</scope>
    <source>
        <strain evidence="7 8">MKL-01</strain>
    </source>
</reference>
<feature type="domain" description="HTH rpiR-type" evidence="5">
    <location>
        <begin position="5"/>
        <end position="81"/>
    </location>
</feature>
<organism evidence="7 8">
    <name type="scientific">Cupriavidus cauae</name>
    <dbReference type="NCBI Taxonomy" id="2608999"/>
    <lineage>
        <taxon>Bacteria</taxon>
        <taxon>Pseudomonadati</taxon>
        <taxon>Pseudomonadota</taxon>
        <taxon>Betaproteobacteria</taxon>
        <taxon>Burkholderiales</taxon>
        <taxon>Burkholderiaceae</taxon>
        <taxon>Cupriavidus</taxon>
    </lineage>
</organism>
<feature type="domain" description="SIS" evidence="6">
    <location>
        <begin position="132"/>
        <end position="272"/>
    </location>
</feature>
<dbReference type="Gene3D" id="1.10.10.10">
    <property type="entry name" value="Winged helix-like DNA-binding domain superfamily/Winged helix DNA-binding domain"/>
    <property type="match status" value="1"/>
</dbReference>
<evidence type="ECO:0000256" key="3">
    <source>
        <dbReference type="ARBA" id="ARBA00023152"/>
    </source>
</evidence>
<comment type="caution">
    <text evidence="7">The sequence shown here is derived from an EMBL/GenBank/DDBJ whole genome shotgun (WGS) entry which is preliminary data.</text>
</comment>
<dbReference type="Pfam" id="PF01418">
    <property type="entry name" value="HTH_6"/>
    <property type="match status" value="1"/>
</dbReference>
<evidence type="ECO:0000259" key="6">
    <source>
        <dbReference type="PROSITE" id="PS51464"/>
    </source>
</evidence>
<dbReference type="PROSITE" id="PS51071">
    <property type="entry name" value="HTH_RPIR"/>
    <property type="match status" value="1"/>
</dbReference>
<protein>
    <submittedName>
        <fullName evidence="7">MurR/RpiR family transcriptional regulator</fullName>
    </submittedName>
</protein>
<dbReference type="GO" id="GO:0003677">
    <property type="term" value="F:DNA binding"/>
    <property type="evidence" value="ECO:0007669"/>
    <property type="project" value="UniProtKB-KW"/>
</dbReference>
<evidence type="ECO:0000259" key="5">
    <source>
        <dbReference type="PROSITE" id="PS51071"/>
    </source>
</evidence>
<accession>A0A5M8ALN2</accession>
<dbReference type="InterPro" id="IPR009057">
    <property type="entry name" value="Homeodomain-like_sf"/>
</dbReference>
<dbReference type="InterPro" id="IPR047640">
    <property type="entry name" value="RpiR-like"/>
</dbReference>
<dbReference type="CDD" id="cd05013">
    <property type="entry name" value="SIS_RpiR"/>
    <property type="match status" value="1"/>
</dbReference>
<dbReference type="GO" id="GO:0097367">
    <property type="term" value="F:carbohydrate derivative binding"/>
    <property type="evidence" value="ECO:0007669"/>
    <property type="project" value="InterPro"/>
</dbReference>
<evidence type="ECO:0000313" key="8">
    <source>
        <dbReference type="Proteomes" id="UP000324324"/>
    </source>
</evidence>
<dbReference type="PROSITE" id="PS51464">
    <property type="entry name" value="SIS"/>
    <property type="match status" value="1"/>
</dbReference>
<dbReference type="InterPro" id="IPR000281">
    <property type="entry name" value="HTH_RpiR"/>
</dbReference>
<evidence type="ECO:0000313" key="7">
    <source>
        <dbReference type="EMBL" id="KAA6122986.1"/>
    </source>
</evidence>
<dbReference type="GO" id="GO:0003700">
    <property type="term" value="F:DNA-binding transcription factor activity"/>
    <property type="evidence" value="ECO:0007669"/>
    <property type="project" value="InterPro"/>
</dbReference>
<dbReference type="Gene3D" id="3.40.50.10490">
    <property type="entry name" value="Glucose-6-phosphate isomerase like protein, domain 1"/>
    <property type="match status" value="1"/>
</dbReference>
<keyword evidence="2" id="KW-0238">DNA-binding</keyword>
<dbReference type="Proteomes" id="UP000324324">
    <property type="component" value="Unassembled WGS sequence"/>
</dbReference>
<gene>
    <name evidence="7" type="ORF">F1599_13835</name>
</gene>
<keyword evidence="4" id="KW-0804">Transcription</keyword>
<dbReference type="SUPFAM" id="SSF53697">
    <property type="entry name" value="SIS domain"/>
    <property type="match status" value="1"/>
</dbReference>
<dbReference type="Pfam" id="PF01380">
    <property type="entry name" value="SIS"/>
    <property type="match status" value="1"/>
</dbReference>
<dbReference type="SUPFAM" id="SSF46689">
    <property type="entry name" value="Homeodomain-like"/>
    <property type="match status" value="1"/>
</dbReference>
<keyword evidence="1" id="KW-0805">Transcription regulation</keyword>
<sequence>MPAAFDILTRIAERGPTLRLAEQKVAQVILEDVAGAASASINALARRAGVSEASVTRLAKALGCRDVRDLKLRLARATAVGQRFLQHEPGTVGADSGAEAAPPSLTDRLHGDVVAVLEANRQLIDEAQIERAARLLQDARMVYAFGMGGGSTWLADEARYRLARLGRPVASYQDAVLQQMVAATLVKGDVVLAFSVSGSVPEMLASCDVAREYGARVIAVTALGSPLAARADVLLPVRALETDFIFKPSASRYAMLLVLDVLATRLALLQQDDSQERLRRLKYVLDAHRGSGERGSAGMRDSRQPLGD</sequence>
<dbReference type="EMBL" id="VWRN01000035">
    <property type="protein sequence ID" value="KAA6122986.1"/>
    <property type="molecule type" value="Genomic_DNA"/>
</dbReference>
<dbReference type="RefSeq" id="WP_150083440.1">
    <property type="nucleotide sequence ID" value="NZ_CP080294.1"/>
</dbReference>
<evidence type="ECO:0000256" key="4">
    <source>
        <dbReference type="ARBA" id="ARBA00023163"/>
    </source>
</evidence>
<name>A0A5M8ALN2_9BURK</name>
<keyword evidence="3" id="KW-0324">Glycolysis</keyword>
<dbReference type="InterPro" id="IPR001347">
    <property type="entry name" value="SIS_dom"/>
</dbReference>
<evidence type="ECO:0000256" key="2">
    <source>
        <dbReference type="ARBA" id="ARBA00023125"/>
    </source>
</evidence>
<keyword evidence="8" id="KW-1185">Reference proteome</keyword>
<evidence type="ECO:0000256" key="1">
    <source>
        <dbReference type="ARBA" id="ARBA00023015"/>
    </source>
</evidence>
<dbReference type="InterPro" id="IPR036388">
    <property type="entry name" value="WH-like_DNA-bd_sf"/>
</dbReference>
<dbReference type="PANTHER" id="PTHR30514:SF1">
    <property type="entry name" value="HTH-TYPE TRANSCRIPTIONAL REGULATOR HEXR-RELATED"/>
    <property type="match status" value="1"/>
</dbReference>
<dbReference type="InterPro" id="IPR035472">
    <property type="entry name" value="RpiR-like_SIS"/>
</dbReference>
<proteinExistence type="predicted"/>
<dbReference type="GO" id="GO:0006096">
    <property type="term" value="P:glycolytic process"/>
    <property type="evidence" value="ECO:0007669"/>
    <property type="project" value="UniProtKB-KW"/>
</dbReference>
<dbReference type="AlphaFoldDB" id="A0A5M8ALN2"/>
<dbReference type="InterPro" id="IPR046348">
    <property type="entry name" value="SIS_dom_sf"/>
</dbReference>
<dbReference type="PANTHER" id="PTHR30514">
    <property type="entry name" value="GLUCOKINASE"/>
    <property type="match status" value="1"/>
</dbReference>